<evidence type="ECO:0000313" key="1">
    <source>
        <dbReference type="EMBL" id="UUZ43875.1"/>
    </source>
</evidence>
<reference evidence="1" key="1">
    <citation type="submission" date="2021-11" db="EMBL/GenBank/DDBJ databases">
        <title>Study of the species diversity of bacterial strains isolated from a unique natural object - Shulgan-Tash cave (Bashkiria).</title>
        <authorList>
            <person name="Sazanova A.L."/>
            <person name="Chirak E.R."/>
            <person name="Safronova V.I."/>
        </authorList>
    </citation>
    <scope>NUCLEOTIDE SEQUENCE</scope>
    <source>
        <strain evidence="1">P1</strain>
    </source>
</reference>
<name>A0AC61U1K1_9MICO</name>
<dbReference type="EMBL" id="CP087977">
    <property type="protein sequence ID" value="UUZ43875.1"/>
    <property type="molecule type" value="Genomic_DNA"/>
</dbReference>
<sequence>MLVSVADAREIAVVGDVEVPEGVHSTLEDPPRVGPWPVWQPDSTP</sequence>
<accession>A0AC61U1K1</accession>
<protein>
    <submittedName>
        <fullName evidence="1">Uncharacterized protein</fullName>
    </submittedName>
</protein>
<gene>
    <name evidence="1" type="ORF">LP422_14260</name>
</gene>
<dbReference type="Proteomes" id="UP001059663">
    <property type="component" value="Chromosome"/>
</dbReference>
<organism evidence="1 2">
    <name type="scientific">Janibacter limosus</name>
    <dbReference type="NCBI Taxonomy" id="53458"/>
    <lineage>
        <taxon>Bacteria</taxon>
        <taxon>Bacillati</taxon>
        <taxon>Actinomycetota</taxon>
        <taxon>Actinomycetes</taxon>
        <taxon>Micrococcales</taxon>
        <taxon>Intrasporangiaceae</taxon>
        <taxon>Janibacter</taxon>
    </lineage>
</organism>
<proteinExistence type="predicted"/>
<evidence type="ECO:0000313" key="2">
    <source>
        <dbReference type="Proteomes" id="UP001059663"/>
    </source>
</evidence>